<dbReference type="PANTHER" id="PTHR21255:SF65">
    <property type="entry name" value="TCTEX1 DOMAIN-CONTAINING PROTEIN 2"/>
    <property type="match status" value="1"/>
</dbReference>
<dbReference type="EMBL" id="JARBDR010000337">
    <property type="protein sequence ID" value="KAJ8315656.1"/>
    <property type="molecule type" value="Genomic_DNA"/>
</dbReference>
<evidence type="ECO:0000313" key="4">
    <source>
        <dbReference type="Proteomes" id="UP001217089"/>
    </source>
</evidence>
<dbReference type="PANTHER" id="PTHR21255">
    <property type="entry name" value="T-COMPLEX-ASSOCIATED-TESTIS-EXPRESSED 1/ DYNEIN LIGHT CHAIN"/>
    <property type="match status" value="1"/>
</dbReference>
<evidence type="ECO:0000256" key="1">
    <source>
        <dbReference type="ARBA" id="ARBA00005361"/>
    </source>
</evidence>
<protein>
    <submittedName>
        <fullName evidence="3">Uncharacterized protein</fullName>
    </submittedName>
</protein>
<comment type="similarity">
    <text evidence="1">Belongs to the dynein light chain Tctex-type family.</text>
</comment>
<comment type="caution">
    <text evidence="3">The sequence shown here is derived from an EMBL/GenBank/DDBJ whole genome shotgun (WGS) entry which is preliminary data.</text>
</comment>
<dbReference type="Pfam" id="PF03645">
    <property type="entry name" value="Tctex-1"/>
    <property type="match status" value="1"/>
</dbReference>
<keyword evidence="4" id="KW-1185">Reference proteome</keyword>
<feature type="region of interest" description="Disordered" evidence="2">
    <location>
        <begin position="1"/>
        <end position="30"/>
    </location>
</feature>
<organism evidence="3 4">
    <name type="scientific">Tegillarca granosa</name>
    <name type="common">Malaysian cockle</name>
    <name type="synonym">Anadara granosa</name>
    <dbReference type="NCBI Taxonomy" id="220873"/>
    <lineage>
        <taxon>Eukaryota</taxon>
        <taxon>Metazoa</taxon>
        <taxon>Spiralia</taxon>
        <taxon>Lophotrochozoa</taxon>
        <taxon>Mollusca</taxon>
        <taxon>Bivalvia</taxon>
        <taxon>Autobranchia</taxon>
        <taxon>Pteriomorphia</taxon>
        <taxon>Arcoida</taxon>
        <taxon>Arcoidea</taxon>
        <taxon>Arcidae</taxon>
        <taxon>Tegillarca</taxon>
    </lineage>
</organism>
<dbReference type="Proteomes" id="UP001217089">
    <property type="component" value="Unassembled WGS sequence"/>
</dbReference>
<dbReference type="Gene3D" id="3.30.1140.40">
    <property type="entry name" value="Tctex-1"/>
    <property type="match status" value="1"/>
</dbReference>
<reference evidence="3 4" key="1">
    <citation type="submission" date="2022-12" db="EMBL/GenBank/DDBJ databases">
        <title>Chromosome-level genome of Tegillarca granosa.</title>
        <authorList>
            <person name="Kim J."/>
        </authorList>
    </citation>
    <scope>NUCLEOTIDE SEQUENCE [LARGE SCALE GENOMIC DNA]</scope>
    <source>
        <strain evidence="3">Teg-2019</strain>
        <tissue evidence="3">Adductor muscle</tissue>
    </source>
</reference>
<dbReference type="InterPro" id="IPR038586">
    <property type="entry name" value="Tctex-1-like_sf"/>
</dbReference>
<proteinExistence type="inferred from homology"/>
<accession>A0ABQ9FHL3</accession>
<dbReference type="InterPro" id="IPR005334">
    <property type="entry name" value="Tctex-1-like"/>
</dbReference>
<gene>
    <name evidence="3" type="ORF">KUTeg_007806</name>
</gene>
<sequence length="191" mass="22207">MIPVHRFTMSELQIPDENSSEQSKGRRMSKTFTTRRKSLFKALNFQTQVNHGGRRLTRAVLDLPEEKEKPKVRMENTYKMKPDEDKQFSSNRVQTTVSDVLEEYLEDVKYDPITCSRLVCDISQDIKSRVKDLNFIRYKIVVNVIIGQCSEQGLEVASRCVWDSKTDTYTTVTYKNRSLFAIALIHGLFLE</sequence>
<evidence type="ECO:0000256" key="2">
    <source>
        <dbReference type="SAM" id="MobiDB-lite"/>
    </source>
</evidence>
<name>A0ABQ9FHL3_TEGGR</name>
<evidence type="ECO:0000313" key="3">
    <source>
        <dbReference type="EMBL" id="KAJ8315656.1"/>
    </source>
</evidence>